<protein>
    <submittedName>
        <fullName evidence="2">Cyclic nucleotide-binding domain-containing protein</fullName>
    </submittedName>
</protein>
<dbReference type="Pfam" id="PF00027">
    <property type="entry name" value="cNMP_binding"/>
    <property type="match status" value="1"/>
</dbReference>
<dbReference type="RefSeq" id="WP_169664178.1">
    <property type="nucleotide sequence ID" value="NZ_CP076132.1"/>
</dbReference>
<dbReference type="SUPFAM" id="SSF51206">
    <property type="entry name" value="cAMP-binding domain-like"/>
    <property type="match status" value="1"/>
</dbReference>
<sequence length="215" mass="25152">MTTSNYKSFCLHHYLNKNVDYKPFFKTINVEKGEMIYQPTTTSLHIYYVIEGGVSLGEYTHDGNCVTYDILGKNNIFGNLKYLESGNFYEFSKALTTCTLLKIEHQFFRDIIIQDHQLSDWFKYYLVKRWCIAEKKLALVNQKSILTKIEQICKIYFQKVSIDQIQSDYLPNLLTMQELGDLIGVSRQSVSNTLKQKSLQVIIDYIEQNGDHIRI</sequence>
<dbReference type="AlphaFoldDB" id="A0AAX1N9K1"/>
<gene>
    <name evidence="2" type="ORF">KMW28_06005</name>
</gene>
<dbReference type="EMBL" id="CP076132">
    <property type="protein sequence ID" value="QWG03131.1"/>
    <property type="molecule type" value="Genomic_DNA"/>
</dbReference>
<dbReference type="InterPro" id="IPR018490">
    <property type="entry name" value="cNMP-bd_dom_sf"/>
</dbReference>
<dbReference type="Gene3D" id="2.60.120.10">
    <property type="entry name" value="Jelly Rolls"/>
    <property type="match status" value="1"/>
</dbReference>
<keyword evidence="3" id="KW-1185">Reference proteome</keyword>
<evidence type="ECO:0000313" key="2">
    <source>
        <dbReference type="EMBL" id="QWG03131.1"/>
    </source>
</evidence>
<evidence type="ECO:0000313" key="3">
    <source>
        <dbReference type="Proteomes" id="UP000678679"/>
    </source>
</evidence>
<proteinExistence type="predicted"/>
<evidence type="ECO:0000259" key="1">
    <source>
        <dbReference type="PROSITE" id="PS50042"/>
    </source>
</evidence>
<dbReference type="KEGG" id="fya:KMW28_06005"/>
<dbReference type="InterPro" id="IPR014710">
    <property type="entry name" value="RmlC-like_jellyroll"/>
</dbReference>
<dbReference type="InterPro" id="IPR000595">
    <property type="entry name" value="cNMP-bd_dom"/>
</dbReference>
<accession>A0AAX1N9K1</accession>
<organism evidence="2 3">
    <name type="scientific">Flammeovirga yaeyamensis</name>
    <dbReference type="NCBI Taxonomy" id="367791"/>
    <lineage>
        <taxon>Bacteria</taxon>
        <taxon>Pseudomonadati</taxon>
        <taxon>Bacteroidota</taxon>
        <taxon>Cytophagia</taxon>
        <taxon>Cytophagales</taxon>
        <taxon>Flammeovirgaceae</taxon>
        <taxon>Flammeovirga</taxon>
    </lineage>
</organism>
<name>A0AAX1N9K1_9BACT</name>
<feature type="domain" description="Cyclic nucleotide-binding" evidence="1">
    <location>
        <begin position="30"/>
        <end position="112"/>
    </location>
</feature>
<reference evidence="2 3" key="1">
    <citation type="submission" date="2021-05" db="EMBL/GenBank/DDBJ databases">
        <title>Comparative genomic studies on the polysaccharide-degrading batcterial strains of the Flammeovirga genus.</title>
        <authorList>
            <person name="Zewei F."/>
            <person name="Zheng Z."/>
            <person name="Yu L."/>
            <person name="Ruyue G."/>
            <person name="Yanhong M."/>
            <person name="Yuanyuan C."/>
            <person name="Jingyan G."/>
            <person name="Wenjun H."/>
        </authorList>
    </citation>
    <scope>NUCLEOTIDE SEQUENCE [LARGE SCALE GENOMIC DNA]</scope>
    <source>
        <strain evidence="2 3">NBRC:100898</strain>
    </source>
</reference>
<dbReference type="CDD" id="cd00038">
    <property type="entry name" value="CAP_ED"/>
    <property type="match status" value="1"/>
</dbReference>
<dbReference type="PROSITE" id="PS50042">
    <property type="entry name" value="CNMP_BINDING_3"/>
    <property type="match status" value="1"/>
</dbReference>
<dbReference type="Proteomes" id="UP000678679">
    <property type="component" value="Chromosome 1"/>
</dbReference>